<feature type="transmembrane region" description="Helical" evidence="2">
    <location>
        <begin position="367"/>
        <end position="392"/>
    </location>
</feature>
<feature type="transmembrane region" description="Helical" evidence="2">
    <location>
        <begin position="425"/>
        <end position="444"/>
    </location>
</feature>
<dbReference type="Pfam" id="PF08757">
    <property type="entry name" value="CotH"/>
    <property type="match status" value="1"/>
</dbReference>
<evidence type="ECO:0000256" key="1">
    <source>
        <dbReference type="SAM" id="MobiDB-lite"/>
    </source>
</evidence>
<feature type="transmembrane region" description="Helical" evidence="2">
    <location>
        <begin position="273"/>
        <end position="293"/>
    </location>
</feature>
<dbReference type="InterPro" id="IPR031617">
    <property type="entry name" value="PelG"/>
</dbReference>
<comment type="caution">
    <text evidence="4">The sequence shown here is derived from an EMBL/GenBank/DDBJ whole genome shotgun (WGS) entry which is preliminary data.</text>
</comment>
<protein>
    <submittedName>
        <fullName evidence="4">Exopolysaccharide Pel transporter PelG</fullName>
    </submittedName>
</protein>
<feature type="transmembrane region" description="Helical" evidence="2">
    <location>
        <begin position="131"/>
        <end position="155"/>
    </location>
</feature>
<feature type="domain" description="Two component regulator three Y" evidence="3">
    <location>
        <begin position="1013"/>
        <end position="1065"/>
    </location>
</feature>
<dbReference type="Pfam" id="PF16933">
    <property type="entry name" value="PelG"/>
    <property type="match status" value="1"/>
</dbReference>
<accession>A0A9D1ELH8</accession>
<feature type="transmembrane region" description="Helical" evidence="2">
    <location>
        <begin position="231"/>
        <end position="253"/>
    </location>
</feature>
<evidence type="ECO:0000313" key="4">
    <source>
        <dbReference type="EMBL" id="HIR93779.1"/>
    </source>
</evidence>
<dbReference type="EMBL" id="DVHU01000091">
    <property type="protein sequence ID" value="HIR93779.1"/>
    <property type="molecule type" value="Genomic_DNA"/>
</dbReference>
<sequence length="1103" mass="126653">MAGIGFSLKRLFQKKGFFSLCRAYGYAGIICAGPMLLGVVLLVGMSLAARLAGMDSHERELLNCMITYGLLVSLTVTSWFNMVITRYVADMLYEERQEKVLPSFYGSCAIMLVIGGLGYGIFLWFSGVSLLEQVLCLWFCMILIVVWTEMIYLTALKDFQAIVFAFAFSLMVGFFLALIFVLLGWVSVPSLLLCVIVAYGIMMVWYYKLLLNYFPKSQGSSFNFLRWFDRYRSLALSGGFVNIGLFAHLVIMYFGPLQVQVEGLFYGAPYHDVPALCAFFSILVTTVNFVTSVEVRFYPTYRNYYGLFNDNGAIRDIDQAEEEMLDTLEKELVFDGHKQLIATVIFLVAGSIILQYTALGFNDTSIGIYRFLCVGYGIYAVANSAMLILLYFEDYAGALMGTAAFALVSVVLTVLQNLFGSVEYFGLGFLFGAAAFYLIILLRLEWYTKRLAYYLLSRKFLLPDREVGLFARLCDYLDEKDRRQAQKPRKKWDKKYKKKKRTMLGILALFLVVGLSGCAPAQEEAQEIQATQGKREAQGDQGAQEETRKSGEGTAAGKEELQEAPLRDNDALYAEDQETSVVTMYLTVRPGNAADNTDHTWTEINTYDTYYYEDNDLDRYNCEALLQVGDESGPAEGEVGYGETVSNATVQIRGQTSSRYNQKNYKIRIKEGMGEWRGQRTLALNKHVGDPYRFRNKLAYDLMKEIPQMMSARTQFVHLYVKDETAGGSGEFVDYGLYTQVEQINKTYLKSHGLDSRGHLYKINFFEWQEYDQVRLTTDPEYDERAFEEYLEIKGDEDHAKLLKTIEQVNDYSIPIEEIVEEHFDMENICYWMAFHILTGNYDVGSRNYYLYSPQNSQRWYFISWDNDSAFNRNYYRTTGYTEGQSWERGMTQFMHLRLFNRIFREEKYREMLTAAVEDLRNNYLTQEKLGEMTRQYAETVRPYLFRSPDMANSRLTDESQYNNLTSAIAGEIEENYGYYLESLEKPWPFFVGTPTAEEGRISIQWDVSYDLDGENITYSYVLARDYRLTDVIAQGEGLFLPEATFDPLPPGTYYLRVQAKNESGYVQDCFDYYSTESEGKAYGVKVFVVNEDGSIENYLAEE</sequence>
<feature type="transmembrane region" description="Helical" evidence="2">
    <location>
        <begin position="190"/>
        <end position="210"/>
    </location>
</feature>
<dbReference type="Pfam" id="PF07495">
    <property type="entry name" value="Y_Y_Y"/>
    <property type="match status" value="1"/>
</dbReference>
<feature type="transmembrane region" description="Helical" evidence="2">
    <location>
        <begin position="65"/>
        <end position="84"/>
    </location>
</feature>
<feature type="transmembrane region" description="Helical" evidence="2">
    <location>
        <begin position="504"/>
        <end position="522"/>
    </location>
</feature>
<feature type="transmembrane region" description="Helical" evidence="2">
    <location>
        <begin position="162"/>
        <end position="184"/>
    </location>
</feature>
<keyword evidence="2" id="KW-1133">Transmembrane helix</keyword>
<evidence type="ECO:0000259" key="3">
    <source>
        <dbReference type="Pfam" id="PF07495"/>
    </source>
</evidence>
<evidence type="ECO:0000256" key="2">
    <source>
        <dbReference type="SAM" id="Phobius"/>
    </source>
</evidence>
<dbReference type="InterPro" id="IPR011123">
    <property type="entry name" value="Y_Y_Y"/>
</dbReference>
<feature type="transmembrane region" description="Helical" evidence="2">
    <location>
        <begin position="23"/>
        <end position="45"/>
    </location>
</feature>
<reference evidence="4" key="2">
    <citation type="journal article" date="2021" name="PeerJ">
        <title>Extensive microbial diversity within the chicken gut microbiome revealed by metagenomics and culture.</title>
        <authorList>
            <person name="Gilroy R."/>
            <person name="Ravi A."/>
            <person name="Getino M."/>
            <person name="Pursley I."/>
            <person name="Horton D.L."/>
            <person name="Alikhan N.F."/>
            <person name="Baker D."/>
            <person name="Gharbi K."/>
            <person name="Hall N."/>
            <person name="Watson M."/>
            <person name="Adriaenssens E.M."/>
            <person name="Foster-Nyarko E."/>
            <person name="Jarju S."/>
            <person name="Secka A."/>
            <person name="Antonio M."/>
            <person name="Oren A."/>
            <person name="Chaudhuri R.R."/>
            <person name="La Ragione R."/>
            <person name="Hildebrand F."/>
            <person name="Pallen M.J."/>
        </authorList>
    </citation>
    <scope>NUCLEOTIDE SEQUENCE</scope>
    <source>
        <strain evidence="4">ChiSxjej1B13-7041</strain>
    </source>
</reference>
<feature type="compositionally biased region" description="Basic and acidic residues" evidence="1">
    <location>
        <begin position="545"/>
        <end position="570"/>
    </location>
</feature>
<dbReference type="AlphaFoldDB" id="A0A9D1ELH8"/>
<keyword evidence="2" id="KW-0812">Transmembrane</keyword>
<organism evidence="4 5">
    <name type="scientific">Candidatus Egerieimonas intestinavium</name>
    <dbReference type="NCBI Taxonomy" id="2840777"/>
    <lineage>
        <taxon>Bacteria</taxon>
        <taxon>Bacillati</taxon>
        <taxon>Bacillota</taxon>
        <taxon>Clostridia</taxon>
        <taxon>Lachnospirales</taxon>
        <taxon>Lachnospiraceae</taxon>
        <taxon>Lachnospiraceae incertae sedis</taxon>
        <taxon>Candidatus Egerieimonas</taxon>
    </lineage>
</organism>
<proteinExistence type="predicted"/>
<dbReference type="PANTHER" id="PTHR40050">
    <property type="entry name" value="INNER SPORE COAT PROTEIN H"/>
    <property type="match status" value="1"/>
</dbReference>
<name>A0A9D1ELH8_9FIRM</name>
<feature type="transmembrane region" description="Helical" evidence="2">
    <location>
        <begin position="104"/>
        <end position="125"/>
    </location>
</feature>
<dbReference type="Proteomes" id="UP000886841">
    <property type="component" value="Unassembled WGS sequence"/>
</dbReference>
<feature type="transmembrane region" description="Helical" evidence="2">
    <location>
        <begin position="340"/>
        <end position="361"/>
    </location>
</feature>
<feature type="region of interest" description="Disordered" evidence="1">
    <location>
        <begin position="526"/>
        <end position="570"/>
    </location>
</feature>
<dbReference type="InterPro" id="IPR014867">
    <property type="entry name" value="Spore_coat_CotH_CotH2/3/7"/>
</dbReference>
<gene>
    <name evidence="4" type="primary">pelG</name>
    <name evidence="4" type="ORF">IAB98_10220</name>
</gene>
<evidence type="ECO:0000313" key="5">
    <source>
        <dbReference type="Proteomes" id="UP000886841"/>
    </source>
</evidence>
<dbReference type="PANTHER" id="PTHR40050:SF1">
    <property type="entry name" value="INNER SPORE COAT PROTEIN H"/>
    <property type="match status" value="1"/>
</dbReference>
<keyword evidence="2" id="KW-0472">Membrane</keyword>
<feature type="transmembrane region" description="Helical" evidence="2">
    <location>
        <begin position="399"/>
        <end position="419"/>
    </location>
</feature>
<reference evidence="4" key="1">
    <citation type="submission" date="2020-10" db="EMBL/GenBank/DDBJ databases">
        <authorList>
            <person name="Gilroy R."/>
        </authorList>
    </citation>
    <scope>NUCLEOTIDE SEQUENCE</scope>
    <source>
        <strain evidence="4">ChiSxjej1B13-7041</strain>
    </source>
</reference>